<evidence type="ECO:0000313" key="3">
    <source>
        <dbReference type="Proteomes" id="UP000314294"/>
    </source>
</evidence>
<reference evidence="2 3" key="1">
    <citation type="submission" date="2019-03" db="EMBL/GenBank/DDBJ databases">
        <title>First draft genome of Liparis tanakae, snailfish: a comprehensive survey of snailfish specific genes.</title>
        <authorList>
            <person name="Kim W."/>
            <person name="Song I."/>
            <person name="Jeong J.-H."/>
            <person name="Kim D."/>
            <person name="Kim S."/>
            <person name="Ryu S."/>
            <person name="Song J.Y."/>
            <person name="Lee S.K."/>
        </authorList>
    </citation>
    <scope>NUCLEOTIDE SEQUENCE [LARGE SCALE GENOMIC DNA]</scope>
    <source>
        <tissue evidence="2">Muscle</tissue>
    </source>
</reference>
<comment type="caution">
    <text evidence="2">The sequence shown here is derived from an EMBL/GenBank/DDBJ whole genome shotgun (WGS) entry which is preliminary data.</text>
</comment>
<feature type="region of interest" description="Disordered" evidence="1">
    <location>
        <begin position="1"/>
        <end position="29"/>
    </location>
</feature>
<evidence type="ECO:0000313" key="2">
    <source>
        <dbReference type="EMBL" id="TNN30538.1"/>
    </source>
</evidence>
<gene>
    <name evidence="2" type="ORF">EYF80_059309</name>
</gene>
<protein>
    <submittedName>
        <fullName evidence="2">Uncharacterized protein</fullName>
    </submittedName>
</protein>
<dbReference type="EMBL" id="SRLO01004384">
    <property type="protein sequence ID" value="TNN30538.1"/>
    <property type="molecule type" value="Genomic_DNA"/>
</dbReference>
<organism evidence="2 3">
    <name type="scientific">Liparis tanakae</name>
    <name type="common">Tanaka's snailfish</name>
    <dbReference type="NCBI Taxonomy" id="230148"/>
    <lineage>
        <taxon>Eukaryota</taxon>
        <taxon>Metazoa</taxon>
        <taxon>Chordata</taxon>
        <taxon>Craniata</taxon>
        <taxon>Vertebrata</taxon>
        <taxon>Euteleostomi</taxon>
        <taxon>Actinopterygii</taxon>
        <taxon>Neopterygii</taxon>
        <taxon>Teleostei</taxon>
        <taxon>Neoteleostei</taxon>
        <taxon>Acanthomorphata</taxon>
        <taxon>Eupercaria</taxon>
        <taxon>Perciformes</taxon>
        <taxon>Cottioidei</taxon>
        <taxon>Cottales</taxon>
        <taxon>Liparidae</taxon>
        <taxon>Liparis</taxon>
    </lineage>
</organism>
<sequence length="77" mass="8458">MKVTAARSGGLQEARRSVGASGLTWSKRRRSWRSDSPTHLLRQSAPFLMKKETLRSPWLHSLASARATSVFPVPGGP</sequence>
<dbReference type="AlphaFoldDB" id="A0A4Z2EP04"/>
<keyword evidence="3" id="KW-1185">Reference proteome</keyword>
<proteinExistence type="predicted"/>
<accession>A0A4Z2EP04</accession>
<evidence type="ECO:0000256" key="1">
    <source>
        <dbReference type="SAM" id="MobiDB-lite"/>
    </source>
</evidence>
<dbReference type="Proteomes" id="UP000314294">
    <property type="component" value="Unassembled WGS sequence"/>
</dbReference>
<name>A0A4Z2EP04_9TELE</name>